<protein>
    <recommendedName>
        <fullName evidence="3 5">Regulatory protein RecX</fullName>
    </recommendedName>
</protein>
<accession>A0A1F4UQZ5</accession>
<reference evidence="7 8" key="1">
    <citation type="journal article" date="2016" name="Nat. Commun.">
        <title>Thousands of microbial genomes shed light on interconnected biogeochemical processes in an aquifer system.</title>
        <authorList>
            <person name="Anantharaman K."/>
            <person name="Brown C.T."/>
            <person name="Hug L.A."/>
            <person name="Sharon I."/>
            <person name="Castelle C.J."/>
            <person name="Probst A.J."/>
            <person name="Thomas B.C."/>
            <person name="Singh A."/>
            <person name="Wilkins M.J."/>
            <person name="Karaoz U."/>
            <person name="Brodie E.L."/>
            <person name="Williams K.H."/>
            <person name="Hubbard S.S."/>
            <person name="Banfield J.F."/>
        </authorList>
    </citation>
    <scope>NUCLEOTIDE SEQUENCE [LARGE SCALE GENOMIC DNA]</scope>
</reference>
<comment type="caution">
    <text evidence="7">The sequence shown here is derived from an EMBL/GenBank/DDBJ whole genome shotgun (WGS) entry which is preliminary data.</text>
</comment>
<dbReference type="InterPro" id="IPR003783">
    <property type="entry name" value="Regulatory_RecX"/>
</dbReference>
<dbReference type="PANTHER" id="PTHR33602">
    <property type="entry name" value="REGULATORY PROTEIN RECX FAMILY PROTEIN"/>
    <property type="match status" value="1"/>
</dbReference>
<evidence type="ECO:0000313" key="7">
    <source>
        <dbReference type="EMBL" id="OGC47220.1"/>
    </source>
</evidence>
<evidence type="ECO:0000256" key="4">
    <source>
        <dbReference type="ARBA" id="ARBA00022490"/>
    </source>
</evidence>
<evidence type="ECO:0000256" key="2">
    <source>
        <dbReference type="ARBA" id="ARBA00009695"/>
    </source>
</evidence>
<dbReference type="PANTHER" id="PTHR33602:SF1">
    <property type="entry name" value="REGULATORY PROTEIN RECX FAMILY PROTEIN"/>
    <property type="match status" value="1"/>
</dbReference>
<dbReference type="AlphaFoldDB" id="A0A1F4UQZ5"/>
<comment type="function">
    <text evidence="5">Modulates RecA activity.</text>
</comment>
<keyword evidence="4 5" id="KW-0963">Cytoplasm</keyword>
<dbReference type="InterPro" id="IPR053925">
    <property type="entry name" value="RecX_HTH_3rd"/>
</dbReference>
<comment type="similarity">
    <text evidence="2 5">Belongs to the RecX family.</text>
</comment>
<feature type="domain" description="RecX third three-helical" evidence="6">
    <location>
        <begin position="164"/>
        <end position="210"/>
    </location>
</feature>
<organism evidence="7 8">
    <name type="scientific">candidate division WWE3 bacterium RIFCSPHIGHO2_01_FULL_42_13</name>
    <dbReference type="NCBI Taxonomy" id="1802617"/>
    <lineage>
        <taxon>Bacteria</taxon>
        <taxon>Katanobacteria</taxon>
    </lineage>
</organism>
<evidence type="ECO:0000256" key="5">
    <source>
        <dbReference type="HAMAP-Rule" id="MF_01114"/>
    </source>
</evidence>
<proteinExistence type="inferred from homology"/>
<dbReference type="Gene3D" id="1.10.10.10">
    <property type="entry name" value="Winged helix-like DNA-binding domain superfamily/Winged helix DNA-binding domain"/>
    <property type="match status" value="3"/>
</dbReference>
<evidence type="ECO:0000256" key="1">
    <source>
        <dbReference type="ARBA" id="ARBA00004496"/>
    </source>
</evidence>
<dbReference type="EMBL" id="MEVA01000016">
    <property type="protein sequence ID" value="OGC47220.1"/>
    <property type="molecule type" value="Genomic_DNA"/>
</dbReference>
<comment type="subcellular location">
    <subcellularLocation>
        <location evidence="1 5">Cytoplasm</location>
    </subcellularLocation>
</comment>
<evidence type="ECO:0000256" key="3">
    <source>
        <dbReference type="ARBA" id="ARBA00018111"/>
    </source>
</evidence>
<sequence>MSFVTKISPQKRRPDRYNIFLDGKYTFPVSEEVLLSFGLKDGLELSDERIQEIVEEENYNKFYIKILDFLSYRIRSKDEVVKRLREYLYKAEIEEKFLQDIEAKILQRLEEAGLINDEEFVKNYISSASGSKTPPGPRKIKEFLFRKGVEASVIDKYLSNYPQETELEGAKSALEKRLRGAKVRDLKEKQKSLQFLLRKGYSYGIARTVVDSNFEV</sequence>
<dbReference type="InterPro" id="IPR036388">
    <property type="entry name" value="WH-like_DNA-bd_sf"/>
</dbReference>
<evidence type="ECO:0000313" key="8">
    <source>
        <dbReference type="Proteomes" id="UP000176608"/>
    </source>
</evidence>
<name>A0A1F4UQZ5_UNCKA</name>
<dbReference type="GO" id="GO:0006282">
    <property type="term" value="P:regulation of DNA repair"/>
    <property type="evidence" value="ECO:0007669"/>
    <property type="project" value="UniProtKB-UniRule"/>
</dbReference>
<dbReference type="STRING" id="1802617.A2886_01060"/>
<dbReference type="HAMAP" id="MF_01114">
    <property type="entry name" value="RecX"/>
    <property type="match status" value="1"/>
</dbReference>
<dbReference type="Proteomes" id="UP000176608">
    <property type="component" value="Unassembled WGS sequence"/>
</dbReference>
<dbReference type="GO" id="GO:0005737">
    <property type="term" value="C:cytoplasm"/>
    <property type="evidence" value="ECO:0007669"/>
    <property type="project" value="UniProtKB-SubCell"/>
</dbReference>
<dbReference type="Pfam" id="PF21981">
    <property type="entry name" value="RecX_HTH3"/>
    <property type="match status" value="1"/>
</dbReference>
<gene>
    <name evidence="5" type="primary">recX</name>
    <name evidence="7" type="ORF">A2886_01060</name>
</gene>
<evidence type="ECO:0000259" key="6">
    <source>
        <dbReference type="Pfam" id="PF21981"/>
    </source>
</evidence>